<keyword evidence="2" id="KW-1185">Reference proteome</keyword>
<proteinExistence type="predicted"/>
<name>A0ABR3NKS5_9TELE</name>
<organism evidence="1 2">
    <name type="scientific">Cirrhinus molitorella</name>
    <name type="common">mud carp</name>
    <dbReference type="NCBI Taxonomy" id="172907"/>
    <lineage>
        <taxon>Eukaryota</taxon>
        <taxon>Metazoa</taxon>
        <taxon>Chordata</taxon>
        <taxon>Craniata</taxon>
        <taxon>Vertebrata</taxon>
        <taxon>Euteleostomi</taxon>
        <taxon>Actinopterygii</taxon>
        <taxon>Neopterygii</taxon>
        <taxon>Teleostei</taxon>
        <taxon>Ostariophysi</taxon>
        <taxon>Cypriniformes</taxon>
        <taxon>Cyprinidae</taxon>
        <taxon>Labeoninae</taxon>
        <taxon>Labeonini</taxon>
        <taxon>Cirrhinus</taxon>
    </lineage>
</organism>
<evidence type="ECO:0000313" key="2">
    <source>
        <dbReference type="Proteomes" id="UP001558613"/>
    </source>
</evidence>
<evidence type="ECO:0000313" key="1">
    <source>
        <dbReference type="EMBL" id="KAL1277447.1"/>
    </source>
</evidence>
<protein>
    <submittedName>
        <fullName evidence="1">Uncharacterized protein</fullName>
    </submittedName>
</protein>
<gene>
    <name evidence="1" type="ORF">QQF64_024120</name>
</gene>
<comment type="caution">
    <text evidence="1">The sequence shown here is derived from an EMBL/GenBank/DDBJ whole genome shotgun (WGS) entry which is preliminary data.</text>
</comment>
<reference evidence="1 2" key="1">
    <citation type="submission" date="2023-09" db="EMBL/GenBank/DDBJ databases">
        <authorList>
            <person name="Wang M."/>
        </authorList>
    </citation>
    <scope>NUCLEOTIDE SEQUENCE [LARGE SCALE GENOMIC DNA]</scope>
    <source>
        <strain evidence="1">GT-2023</strain>
        <tissue evidence="1">Liver</tissue>
    </source>
</reference>
<dbReference type="Proteomes" id="UP001558613">
    <property type="component" value="Unassembled WGS sequence"/>
</dbReference>
<accession>A0ABR3NKS5</accession>
<dbReference type="EMBL" id="JAYMGO010000003">
    <property type="protein sequence ID" value="KAL1277447.1"/>
    <property type="molecule type" value="Genomic_DNA"/>
</dbReference>
<sequence>MYVSHLCEVLLQQDLTWQQWSRVVTSEEEKNFANFAEVTQSGKCGDLLALLNKKLDSQAKHHFNWLHQAKTLRELKETLHEDKVCIHVFFF</sequence>